<dbReference type="InterPro" id="IPR043129">
    <property type="entry name" value="ATPase_NBD"/>
</dbReference>
<dbReference type="PANTHER" id="PTHR30005">
    <property type="entry name" value="EXOPOLYPHOSPHATASE"/>
    <property type="match status" value="1"/>
</dbReference>
<dbReference type="SUPFAM" id="SSF53067">
    <property type="entry name" value="Actin-like ATPase domain"/>
    <property type="match status" value="2"/>
</dbReference>
<dbReference type="EMBL" id="QPIW01000012">
    <property type="protein sequence ID" value="RDB05003.1"/>
    <property type="molecule type" value="Genomic_DNA"/>
</dbReference>
<evidence type="ECO:0000313" key="2">
    <source>
        <dbReference type="EMBL" id="RDB05003.1"/>
    </source>
</evidence>
<gene>
    <name evidence="2" type="ORF">DVG78_15650</name>
</gene>
<dbReference type="GO" id="GO:0016462">
    <property type="term" value="F:pyrophosphatase activity"/>
    <property type="evidence" value="ECO:0007669"/>
    <property type="project" value="TreeGrafter"/>
</dbReference>
<dbReference type="AlphaFoldDB" id="A0A369IBX4"/>
<dbReference type="Gene3D" id="3.30.420.40">
    <property type="match status" value="1"/>
</dbReference>
<comment type="caution">
    <text evidence="2">The sequence shown here is derived from an EMBL/GenBank/DDBJ whole genome shotgun (WGS) entry which is preliminary data.</text>
</comment>
<evidence type="ECO:0000259" key="1">
    <source>
        <dbReference type="Pfam" id="PF02541"/>
    </source>
</evidence>
<feature type="domain" description="Ppx/GppA phosphatase N-terminal" evidence="1">
    <location>
        <begin position="23"/>
        <end position="303"/>
    </location>
</feature>
<dbReference type="CDD" id="cd24055">
    <property type="entry name" value="ASKHA_NBD_ChPPX-like"/>
    <property type="match status" value="1"/>
</dbReference>
<dbReference type="InterPro" id="IPR050273">
    <property type="entry name" value="GppA/Ppx_hydrolase"/>
</dbReference>
<dbReference type="Proteomes" id="UP000253141">
    <property type="component" value="Unassembled WGS sequence"/>
</dbReference>
<sequence length="309" mass="34508">MKYAIIDLGTNTFHLLIIEQNPDGIIPLFKAQIPAKIGKAGINQGIITEEATQRALNVLSQFRQRIDEFGVELSNTKAIGTSAIRNAKNAKEFCATVKKETEITIDIISGDREAELIYHGVRQGIALGERISVIMDIGGGSVEFIICNASRIFWKQSFEIGGQRLLEQFVLTDPISPSAIRRMNDYFQEQLLPLVNAAHQYAPQVLVGSSGSFDTLIDMDFMHRLGHLPNPSQTGFEIATEEFYRAYHLLTTQSHDERMTIPGMIELRVDMIVPGVVLIDHVLRSLHIQQIRSSTYALKEGIMAWVVSV</sequence>
<protein>
    <submittedName>
        <fullName evidence="2">Phosphatase</fullName>
    </submittedName>
</protein>
<keyword evidence="3" id="KW-1185">Reference proteome</keyword>
<dbReference type="OrthoDB" id="9814545at2"/>
<accession>A0A369IBX4</accession>
<dbReference type="Gene3D" id="3.30.420.150">
    <property type="entry name" value="Exopolyphosphatase. Domain 2"/>
    <property type="match status" value="1"/>
</dbReference>
<reference evidence="2 3" key="1">
    <citation type="submission" date="2018-07" db="EMBL/GenBank/DDBJ databases">
        <title>Genome analysis of Runella aurantiaca.</title>
        <authorList>
            <person name="Yang X."/>
        </authorList>
    </citation>
    <scope>NUCLEOTIDE SEQUENCE [LARGE SCALE GENOMIC DNA]</scope>
    <source>
        <strain evidence="2 3">YX9</strain>
    </source>
</reference>
<dbReference type="PANTHER" id="PTHR30005:SF0">
    <property type="entry name" value="RETROGRADE REGULATION PROTEIN 2"/>
    <property type="match status" value="1"/>
</dbReference>
<dbReference type="Pfam" id="PF02541">
    <property type="entry name" value="Ppx-GppA"/>
    <property type="match status" value="1"/>
</dbReference>
<dbReference type="InterPro" id="IPR003695">
    <property type="entry name" value="Ppx_GppA_N"/>
</dbReference>
<dbReference type="RefSeq" id="WP_114462001.1">
    <property type="nucleotide sequence ID" value="NZ_QPIW01000012.1"/>
</dbReference>
<organism evidence="2 3">
    <name type="scientific">Runella aurantiaca</name>
    <dbReference type="NCBI Taxonomy" id="2282308"/>
    <lineage>
        <taxon>Bacteria</taxon>
        <taxon>Pseudomonadati</taxon>
        <taxon>Bacteroidota</taxon>
        <taxon>Cytophagia</taxon>
        <taxon>Cytophagales</taxon>
        <taxon>Spirosomataceae</taxon>
        <taxon>Runella</taxon>
    </lineage>
</organism>
<proteinExistence type="predicted"/>
<name>A0A369IBX4_9BACT</name>
<evidence type="ECO:0000313" key="3">
    <source>
        <dbReference type="Proteomes" id="UP000253141"/>
    </source>
</evidence>